<comment type="caution">
    <text evidence="2">The sequence shown here is derived from an EMBL/GenBank/DDBJ whole genome shotgun (WGS) entry which is preliminary data.</text>
</comment>
<keyword evidence="1" id="KW-0812">Transmembrane</keyword>
<feature type="transmembrane region" description="Helical" evidence="1">
    <location>
        <begin position="22"/>
        <end position="49"/>
    </location>
</feature>
<protein>
    <submittedName>
        <fullName evidence="2">Nitrate reductase</fullName>
    </submittedName>
</protein>
<evidence type="ECO:0000313" key="2">
    <source>
        <dbReference type="EMBL" id="MDR5899319.1"/>
    </source>
</evidence>
<reference evidence="2 3" key="1">
    <citation type="submission" date="2023-04" db="EMBL/GenBank/DDBJ databases">
        <title>A long-awaited taxogenomic arrangement of the family Halomonadaceae.</title>
        <authorList>
            <person name="De La Haba R."/>
            <person name="Chuvochina M."/>
            <person name="Wittouck S."/>
            <person name="Arahal D.R."/>
            <person name="Sanchez-Porro C."/>
            <person name="Hugenholtz P."/>
            <person name="Ventosa A."/>
        </authorList>
    </citation>
    <scope>NUCLEOTIDE SEQUENCE [LARGE SCALE GENOMIC DNA]</scope>
    <source>
        <strain evidence="2 3">DSM 21020</strain>
    </source>
</reference>
<dbReference type="Pfam" id="PF06796">
    <property type="entry name" value="NapE"/>
    <property type="match status" value="1"/>
</dbReference>
<keyword evidence="3" id="KW-1185">Reference proteome</keyword>
<keyword evidence="1" id="KW-1133">Transmembrane helix</keyword>
<proteinExistence type="predicted"/>
<accession>A0ABU1H523</accession>
<gene>
    <name evidence="2" type="ORF">QC823_09995</name>
</gene>
<name>A0ABU1H523_9GAMM</name>
<dbReference type="RefSeq" id="WP_309656203.1">
    <property type="nucleotide sequence ID" value="NZ_JARWAN010000014.1"/>
</dbReference>
<dbReference type="EMBL" id="JARWAN010000014">
    <property type="protein sequence ID" value="MDR5899319.1"/>
    <property type="molecule type" value="Genomic_DNA"/>
</dbReference>
<evidence type="ECO:0000313" key="3">
    <source>
        <dbReference type="Proteomes" id="UP001254564"/>
    </source>
</evidence>
<sequence>MSQNNNDIVEDNKSLKAKELKLFLFIIILLFPILAFGVVGGYGFAVWIFQMLAGPPGPPT</sequence>
<evidence type="ECO:0000256" key="1">
    <source>
        <dbReference type="SAM" id="Phobius"/>
    </source>
</evidence>
<dbReference type="InterPro" id="IPR010649">
    <property type="entry name" value="NapE_TorE"/>
</dbReference>
<keyword evidence="1" id="KW-0472">Membrane</keyword>
<dbReference type="Proteomes" id="UP001254564">
    <property type="component" value="Unassembled WGS sequence"/>
</dbReference>
<organism evidence="2 3">
    <name type="scientific">Vreelandella vilamensis</name>
    <dbReference type="NCBI Taxonomy" id="531309"/>
    <lineage>
        <taxon>Bacteria</taxon>
        <taxon>Pseudomonadati</taxon>
        <taxon>Pseudomonadota</taxon>
        <taxon>Gammaproteobacteria</taxon>
        <taxon>Oceanospirillales</taxon>
        <taxon>Halomonadaceae</taxon>
        <taxon>Vreelandella</taxon>
    </lineage>
</organism>